<gene>
    <name evidence="17" type="ORF">LRAMOSA05870</name>
</gene>
<dbReference type="PROSITE" id="PS50919">
    <property type="entry name" value="MIR"/>
    <property type="match status" value="2"/>
</dbReference>
<evidence type="ECO:0000256" key="5">
    <source>
        <dbReference type="ARBA" id="ARBA00022676"/>
    </source>
</evidence>
<sequence>MKASSTPSSSPTSTEPSVQFDSKTHRHNVPSRSRFTSTLLREHTYVAFLTIASMYYRVMGVIMPSGVLKEELELCSQVNWYLQGKFFVGAFPPLAGMMYTYMAHRLGYKGDQTVYYSGQILDAFPIEDLRVFSAVLGSLLVPTGYLIVRALGHGRLAASMAAGLLIFENGLVTQSRYITAEGPLCLFTGLTLLAWVVQMKKQEREPFAIPWTSLFATGVGIGSCISTKWQGIFTFVLYVGSQFMARFLATAALPVMIYFTIFHIHIGLIPNAGDHDLAVSGQLRYSLEGNYHEPVQKDIAFGSSVVLRHLGSNGGYLHSHLRRYAEGSTQQEVTMYPHFDLNNIWIIHRAGKRWNDTQPLEYVRNNDQIMLEHYATSRKLHSHDHRPPVSNKKEQAEVTAYGDPYITDPHDYWWIQTVFDDDIHRGKDKTPIEAINTRFRLLHVRGCHLMSHKQRRKSALFSLKVPIMNNAMEGKETITYPKMTTMEKIMEVHSLMMAYPSTIQDQLASKKPADPLYQHYQHEREKPRLLRWFLGNMGARLWDQVSGKAVYIVLNPLGRLLTLFSMLGCGLFCVADTVLKKRQVNWLQVKLWANTGAAWAGYDPIATRELFHQSIGFLSMATLLQVFTLRFMPTFSMHPGDILPNTLVSAGFVSIVIEAVTMRWARRYRVLLCMFLIGLAAHQFYRISPVTYGDRALTVKECGRLSRNAGIDCQRFLKPNKGETASVQIDLPGKSETFKYTVGSENDADASIASMRRASYSETLHKASGAERYHTIVSTPGPSHQDIVDWQISIQRAAEERIKRQAEKEQEEKEKVEQEEQAEED</sequence>
<evidence type="ECO:0000256" key="3">
    <source>
        <dbReference type="ARBA" id="ARBA00007222"/>
    </source>
</evidence>
<evidence type="ECO:0000256" key="2">
    <source>
        <dbReference type="ARBA" id="ARBA00004922"/>
    </source>
</evidence>
<feature type="domain" description="MIR" evidence="16">
    <location>
        <begin position="360"/>
        <end position="418"/>
    </location>
</feature>
<feature type="transmembrane region" description="Helical" evidence="15">
    <location>
        <begin position="668"/>
        <end position="685"/>
    </location>
</feature>
<comment type="similarity">
    <text evidence="3">Belongs to the glycosyltransferase 39 family.</text>
</comment>
<comment type="catalytic activity">
    <reaction evidence="12">
        <text>a di-trans,poly-cis-dolichyl beta-D-mannosyl phosphate + L-threonyl-[protein] = 3-O-(alpha-D-mannosyl)-L-threonyl-[protein] + a di-trans,poly-cis-dolichyl phosphate + H(+)</text>
        <dbReference type="Rhea" id="RHEA:53396"/>
        <dbReference type="Rhea" id="RHEA-COMP:11060"/>
        <dbReference type="Rhea" id="RHEA-COMP:13547"/>
        <dbReference type="Rhea" id="RHEA-COMP:19498"/>
        <dbReference type="Rhea" id="RHEA-COMP:19501"/>
        <dbReference type="ChEBI" id="CHEBI:15378"/>
        <dbReference type="ChEBI" id="CHEBI:30013"/>
        <dbReference type="ChEBI" id="CHEBI:57683"/>
        <dbReference type="ChEBI" id="CHEBI:58211"/>
        <dbReference type="ChEBI" id="CHEBI:137323"/>
        <dbReference type="EC" id="2.4.1.109"/>
    </reaction>
</comment>
<dbReference type="SMART" id="SM00472">
    <property type="entry name" value="MIR"/>
    <property type="match status" value="2"/>
</dbReference>
<dbReference type="PANTHER" id="PTHR10050:SF46">
    <property type="entry name" value="PROTEIN O-MANNOSYL-TRANSFERASE 2"/>
    <property type="match status" value="1"/>
</dbReference>
<feature type="transmembrane region" description="Helical" evidence="15">
    <location>
        <begin position="209"/>
        <end position="229"/>
    </location>
</feature>
<evidence type="ECO:0000256" key="6">
    <source>
        <dbReference type="ARBA" id="ARBA00022679"/>
    </source>
</evidence>
<evidence type="ECO:0000256" key="15">
    <source>
        <dbReference type="SAM" id="Phobius"/>
    </source>
</evidence>
<comment type="subcellular location">
    <subcellularLocation>
        <location evidence="1">Endoplasmic reticulum membrane</location>
        <topology evidence="1">Multi-pass membrane protein</topology>
    </subcellularLocation>
</comment>
<feature type="transmembrane region" description="Helical" evidence="15">
    <location>
        <begin position="178"/>
        <end position="197"/>
    </location>
</feature>
<keyword evidence="8" id="KW-0677">Repeat</keyword>
<evidence type="ECO:0000256" key="7">
    <source>
        <dbReference type="ARBA" id="ARBA00022692"/>
    </source>
</evidence>
<evidence type="ECO:0000256" key="10">
    <source>
        <dbReference type="ARBA" id="ARBA00022989"/>
    </source>
</evidence>
<evidence type="ECO:0000256" key="1">
    <source>
        <dbReference type="ARBA" id="ARBA00004477"/>
    </source>
</evidence>
<evidence type="ECO:0000256" key="13">
    <source>
        <dbReference type="ARBA" id="ARBA00045102"/>
    </source>
</evidence>
<evidence type="ECO:0000256" key="14">
    <source>
        <dbReference type="SAM" id="MobiDB-lite"/>
    </source>
</evidence>
<feature type="region of interest" description="Disordered" evidence="14">
    <location>
        <begin position="1"/>
        <end position="31"/>
    </location>
</feature>
<comment type="catalytic activity">
    <reaction evidence="13">
        <text>a di-trans,poly-cis-dolichyl beta-D-mannosyl phosphate + L-seryl-[protein] = 3-O-(alpha-D-mannosyl)-L-seryl-[protein] + a di-trans,poly-cis-dolichyl phosphate + H(+)</text>
        <dbReference type="Rhea" id="RHEA:17377"/>
        <dbReference type="Rhea" id="RHEA-COMP:9863"/>
        <dbReference type="Rhea" id="RHEA-COMP:13546"/>
        <dbReference type="Rhea" id="RHEA-COMP:19498"/>
        <dbReference type="Rhea" id="RHEA-COMP:19501"/>
        <dbReference type="ChEBI" id="CHEBI:15378"/>
        <dbReference type="ChEBI" id="CHEBI:29999"/>
        <dbReference type="ChEBI" id="CHEBI:57683"/>
        <dbReference type="ChEBI" id="CHEBI:58211"/>
        <dbReference type="ChEBI" id="CHEBI:137321"/>
        <dbReference type="EC" id="2.4.1.109"/>
    </reaction>
</comment>
<feature type="transmembrane region" description="Helical" evidence="15">
    <location>
        <begin position="80"/>
        <end position="102"/>
    </location>
</feature>
<keyword evidence="7 15" id="KW-0812">Transmembrane</keyword>
<dbReference type="GO" id="GO:0004169">
    <property type="term" value="F:dolichyl-phosphate-mannose-protein mannosyltransferase activity"/>
    <property type="evidence" value="ECO:0007669"/>
    <property type="project" value="UniProtKB-EC"/>
</dbReference>
<proteinExistence type="inferred from homology"/>
<dbReference type="AlphaFoldDB" id="A0A077X1G9"/>
<dbReference type="InterPro" id="IPR016093">
    <property type="entry name" value="MIR_motif"/>
</dbReference>
<organism evidence="17">
    <name type="scientific">Lichtheimia ramosa</name>
    <dbReference type="NCBI Taxonomy" id="688394"/>
    <lineage>
        <taxon>Eukaryota</taxon>
        <taxon>Fungi</taxon>
        <taxon>Fungi incertae sedis</taxon>
        <taxon>Mucoromycota</taxon>
        <taxon>Mucoromycotina</taxon>
        <taxon>Mucoromycetes</taxon>
        <taxon>Mucorales</taxon>
        <taxon>Lichtheimiaceae</taxon>
        <taxon>Lichtheimia</taxon>
    </lineage>
</organism>
<dbReference type="InterPro" id="IPR003342">
    <property type="entry name" value="ArnT-like_N"/>
</dbReference>
<evidence type="ECO:0000313" key="17">
    <source>
        <dbReference type="EMBL" id="CDS13696.1"/>
    </source>
</evidence>
<dbReference type="PANTHER" id="PTHR10050">
    <property type="entry name" value="DOLICHYL-PHOSPHATE-MANNOSE--PROTEIN MANNOSYLTRANSFERASE"/>
    <property type="match status" value="1"/>
</dbReference>
<evidence type="ECO:0000256" key="12">
    <source>
        <dbReference type="ARBA" id="ARBA00045085"/>
    </source>
</evidence>
<dbReference type="InterPro" id="IPR036300">
    <property type="entry name" value="MIR_dom_sf"/>
</dbReference>
<feature type="transmembrane region" description="Helical" evidence="15">
    <location>
        <begin position="131"/>
        <end position="148"/>
    </location>
</feature>
<dbReference type="EC" id="2.4.1.109" evidence="4"/>
<evidence type="ECO:0000256" key="4">
    <source>
        <dbReference type="ARBA" id="ARBA00012839"/>
    </source>
</evidence>
<dbReference type="Pfam" id="PF02815">
    <property type="entry name" value="MIR"/>
    <property type="match status" value="1"/>
</dbReference>
<accession>A0A077X1G9</accession>
<keyword evidence="6" id="KW-0808">Transferase</keyword>
<name>A0A077X1G9_9FUNG</name>
<dbReference type="SUPFAM" id="SSF82109">
    <property type="entry name" value="MIR domain"/>
    <property type="match status" value="1"/>
</dbReference>
<dbReference type="Gene3D" id="2.80.10.50">
    <property type="match status" value="1"/>
</dbReference>
<evidence type="ECO:0000259" key="16">
    <source>
        <dbReference type="PROSITE" id="PS50919"/>
    </source>
</evidence>
<feature type="transmembrane region" description="Helical" evidence="15">
    <location>
        <begin position="235"/>
        <end position="259"/>
    </location>
</feature>
<dbReference type="Pfam" id="PF02366">
    <property type="entry name" value="PMT"/>
    <property type="match status" value="1"/>
</dbReference>
<evidence type="ECO:0000256" key="8">
    <source>
        <dbReference type="ARBA" id="ARBA00022737"/>
    </source>
</evidence>
<dbReference type="GO" id="GO:0005789">
    <property type="term" value="C:endoplasmic reticulum membrane"/>
    <property type="evidence" value="ECO:0007669"/>
    <property type="project" value="UniProtKB-SubCell"/>
</dbReference>
<dbReference type="EMBL" id="LK023385">
    <property type="protein sequence ID" value="CDS13696.1"/>
    <property type="molecule type" value="Genomic_DNA"/>
</dbReference>
<reference evidence="17" key="1">
    <citation type="journal article" date="2014" name="Genome Announc.">
        <title>De novo whole-genome sequence and genome annotation of Lichtheimia ramosa.</title>
        <authorList>
            <person name="Linde J."/>
            <person name="Schwartze V."/>
            <person name="Binder U."/>
            <person name="Lass-Florl C."/>
            <person name="Voigt K."/>
            <person name="Horn F."/>
        </authorList>
    </citation>
    <scope>NUCLEOTIDE SEQUENCE</scope>
    <source>
        <strain evidence="17">JMRC FSU:6197</strain>
    </source>
</reference>
<keyword evidence="10 15" id="KW-1133">Transmembrane helix</keyword>
<keyword evidence="11 15" id="KW-0472">Membrane</keyword>
<dbReference type="UniPathway" id="UPA00378"/>
<feature type="transmembrane region" description="Helical" evidence="15">
    <location>
        <begin position="45"/>
        <end position="68"/>
    </location>
</feature>
<keyword evidence="5" id="KW-0328">Glycosyltransferase</keyword>
<evidence type="ECO:0000256" key="9">
    <source>
        <dbReference type="ARBA" id="ARBA00022824"/>
    </source>
</evidence>
<comment type="pathway">
    <text evidence="2">Protein modification; protein glycosylation.</text>
</comment>
<protein>
    <recommendedName>
        <fullName evidence="4">dolichyl-phosphate-mannose--protein mannosyltransferase</fullName>
        <ecNumber evidence="4">2.4.1.109</ecNumber>
    </recommendedName>
</protein>
<feature type="compositionally biased region" description="Low complexity" evidence="14">
    <location>
        <begin position="1"/>
        <end position="17"/>
    </location>
</feature>
<feature type="compositionally biased region" description="Basic and acidic residues" evidence="14">
    <location>
        <begin position="803"/>
        <end position="818"/>
    </location>
</feature>
<feature type="transmembrane region" description="Helical" evidence="15">
    <location>
        <begin position="642"/>
        <end position="661"/>
    </location>
</feature>
<feature type="domain" description="MIR" evidence="16">
    <location>
        <begin position="296"/>
        <end position="350"/>
    </location>
</feature>
<feature type="transmembrane region" description="Helical" evidence="15">
    <location>
        <begin position="615"/>
        <end position="636"/>
    </location>
</feature>
<dbReference type="InterPro" id="IPR027005">
    <property type="entry name" value="PMT-like"/>
</dbReference>
<keyword evidence="9" id="KW-0256">Endoplasmic reticulum</keyword>
<feature type="region of interest" description="Disordered" evidence="14">
    <location>
        <begin position="803"/>
        <end position="825"/>
    </location>
</feature>
<dbReference type="OrthoDB" id="292747at2759"/>
<evidence type="ECO:0000256" key="11">
    <source>
        <dbReference type="ARBA" id="ARBA00023136"/>
    </source>
</evidence>